<protein>
    <submittedName>
        <fullName evidence="6">Non-heme iron oxygenase ferredoxin subunit</fullName>
    </submittedName>
</protein>
<keyword evidence="7" id="KW-1185">Reference proteome</keyword>
<dbReference type="PANTHER" id="PTHR21496">
    <property type="entry name" value="FERREDOXIN-RELATED"/>
    <property type="match status" value="1"/>
</dbReference>
<dbReference type="Pfam" id="PF00355">
    <property type="entry name" value="Rieske"/>
    <property type="match status" value="1"/>
</dbReference>
<dbReference type="CDD" id="cd03528">
    <property type="entry name" value="Rieske_RO_ferredoxin"/>
    <property type="match status" value="1"/>
</dbReference>
<dbReference type="Proteomes" id="UP001165498">
    <property type="component" value="Unassembled WGS sequence"/>
</dbReference>
<dbReference type="RefSeq" id="WP_255911776.1">
    <property type="nucleotide sequence ID" value="NZ_JANFQO010000003.1"/>
</dbReference>
<accession>A0ABT1QN56</accession>
<dbReference type="EMBL" id="JANFQO010000003">
    <property type="protein sequence ID" value="MCQ4163958.1"/>
    <property type="molecule type" value="Genomic_DNA"/>
</dbReference>
<dbReference type="PROSITE" id="PS51296">
    <property type="entry name" value="RIESKE"/>
    <property type="match status" value="1"/>
</dbReference>
<feature type="domain" description="Rieske" evidence="5">
    <location>
        <begin position="6"/>
        <end position="101"/>
    </location>
</feature>
<keyword evidence="3" id="KW-0408">Iron</keyword>
<gene>
    <name evidence="6" type="ORF">NM961_04470</name>
</gene>
<evidence type="ECO:0000256" key="4">
    <source>
        <dbReference type="ARBA" id="ARBA00023014"/>
    </source>
</evidence>
<keyword evidence="2" id="KW-0479">Metal-binding</keyword>
<name>A0ABT1QN56_9GAMM</name>
<evidence type="ECO:0000313" key="6">
    <source>
        <dbReference type="EMBL" id="MCQ4163958.1"/>
    </source>
</evidence>
<dbReference type="InterPro" id="IPR017941">
    <property type="entry name" value="Rieske_2Fe-2S"/>
</dbReference>
<dbReference type="InterPro" id="IPR036922">
    <property type="entry name" value="Rieske_2Fe-2S_sf"/>
</dbReference>
<organism evidence="6 7">
    <name type="scientific">Tahibacter harae</name>
    <dbReference type="NCBI Taxonomy" id="2963937"/>
    <lineage>
        <taxon>Bacteria</taxon>
        <taxon>Pseudomonadati</taxon>
        <taxon>Pseudomonadota</taxon>
        <taxon>Gammaproteobacteria</taxon>
        <taxon>Lysobacterales</taxon>
        <taxon>Rhodanobacteraceae</taxon>
        <taxon>Tahibacter</taxon>
    </lineage>
</organism>
<evidence type="ECO:0000313" key="7">
    <source>
        <dbReference type="Proteomes" id="UP001165498"/>
    </source>
</evidence>
<reference evidence="6" key="1">
    <citation type="submission" date="2022-07" db="EMBL/GenBank/DDBJ databases">
        <title>Tahibacter sp., a new gammaproteobacterium isolated from the silt sample collected at pig farm.</title>
        <authorList>
            <person name="Chen H."/>
        </authorList>
    </citation>
    <scope>NUCLEOTIDE SEQUENCE</scope>
    <source>
        <strain evidence="6">P2K</strain>
    </source>
</reference>
<proteinExistence type="predicted"/>
<dbReference type="Gene3D" id="2.102.10.10">
    <property type="entry name" value="Rieske [2Fe-2S] iron-sulphur domain"/>
    <property type="match status" value="1"/>
</dbReference>
<keyword evidence="4" id="KW-0411">Iron-sulfur</keyword>
<dbReference type="PANTHER" id="PTHR21496:SF23">
    <property type="entry name" value="3-PHENYLPROPIONATE_CINNAMIC ACID DIOXYGENASE FERREDOXIN SUBUNIT"/>
    <property type="match status" value="1"/>
</dbReference>
<keyword evidence="1" id="KW-0001">2Fe-2S</keyword>
<evidence type="ECO:0000259" key="5">
    <source>
        <dbReference type="PROSITE" id="PS51296"/>
    </source>
</evidence>
<sequence length="107" mass="11855">MSENWIRVCSRAELLPGEYRIAWDGDVAIAVFNIDGELYAVEDVCTHDGGELAGGPVHGYEVECVRHGARFDLRTGAVTCPPAYEPIAKFPVKVEDAAVFTRDDRWD</sequence>
<evidence type="ECO:0000256" key="1">
    <source>
        <dbReference type="ARBA" id="ARBA00022714"/>
    </source>
</evidence>
<comment type="caution">
    <text evidence="6">The sequence shown here is derived from an EMBL/GenBank/DDBJ whole genome shotgun (WGS) entry which is preliminary data.</text>
</comment>
<evidence type="ECO:0000256" key="2">
    <source>
        <dbReference type="ARBA" id="ARBA00022723"/>
    </source>
</evidence>
<evidence type="ECO:0000256" key="3">
    <source>
        <dbReference type="ARBA" id="ARBA00023004"/>
    </source>
</evidence>
<dbReference type="SUPFAM" id="SSF50022">
    <property type="entry name" value="ISP domain"/>
    <property type="match status" value="1"/>
</dbReference>